<dbReference type="EMBL" id="VXIS01000099">
    <property type="protein sequence ID" value="KAA8905483.1"/>
    <property type="molecule type" value="Genomic_DNA"/>
</dbReference>
<dbReference type="PROSITE" id="PS50261">
    <property type="entry name" value="G_PROTEIN_RECEP_F2_4"/>
    <property type="match status" value="1"/>
</dbReference>
<dbReference type="Proteomes" id="UP000326924">
    <property type="component" value="Unassembled WGS sequence"/>
</dbReference>
<comment type="caution">
    <text evidence="8">The sequence shown here is derived from an EMBL/GenBank/DDBJ whole genome shotgun (WGS) entry which is preliminary data.</text>
</comment>
<name>A0A5J5EW74_9PEZI</name>
<feature type="compositionally biased region" description="Polar residues" evidence="5">
    <location>
        <begin position="490"/>
        <end position="499"/>
    </location>
</feature>
<dbReference type="PANTHER" id="PTHR42058">
    <property type="entry name" value="G_PROTEIN_RECEP_F2_4 DOMAIN-CONTAINING PROTEIN"/>
    <property type="match status" value="1"/>
</dbReference>
<sequence>MSSNNTCPYPFLSENDFPATGGDTGQRFCATFPIGQFPTCCLPCPAENYFYPDNFQSLIRTTTYVNLASVVCCCFLLLSFAVLPVDVTRRHYLSVCLTCGVLLMQLSFVVSMANPRDSQCFDKITPHDMYSSYNCALSGAFVVGGGWAAVMWVFLRTLSLHLQICWQVVPGRKFFLGSQAAGWTIPVVFLAIALSISGVSYRFGESCHINSNHGIQTFWGPMLAVAAASIVTQSITFGYVAQVYLRSLFEEKPATTQASGNSRNLYSGSIRTVNAFQALRRIRKVIALQWRGIFVVIIILADVIFFSTVFLQFDGTTQATQENKDKAMYWIFCMLGNDGDKNKCLAEARQMVVSEWTAFSVLFLLSFNGIWALILLGRFSIYPAWITMIKKFFERGPPPDEFVSYNARRISEPTDSSYEMLESKRRDTASTADLAIMKPEPSAVRGDQLTSTLREYNPSTFSAQMRGMSGTGIDSQCPFSSYRDLEPGSRSPTTSSQFSPFRDNPLSPDNDSNSPFSPYVDSPTRTPVLERGRPRYQDDVRIGFAQ</sequence>
<keyword evidence="4 6" id="KW-0472">Membrane</keyword>
<evidence type="ECO:0000256" key="1">
    <source>
        <dbReference type="ARBA" id="ARBA00004141"/>
    </source>
</evidence>
<evidence type="ECO:0000313" key="8">
    <source>
        <dbReference type="EMBL" id="KAA8905483.1"/>
    </source>
</evidence>
<dbReference type="Pfam" id="PF00002">
    <property type="entry name" value="7tm_2"/>
    <property type="match status" value="1"/>
</dbReference>
<dbReference type="InParanoid" id="A0A5J5EW74"/>
<dbReference type="InterPro" id="IPR000832">
    <property type="entry name" value="GPCR_2_secretin-like"/>
</dbReference>
<feature type="transmembrane region" description="Helical" evidence="6">
    <location>
        <begin position="64"/>
        <end position="85"/>
    </location>
</feature>
<evidence type="ECO:0000313" key="9">
    <source>
        <dbReference type="Proteomes" id="UP000326924"/>
    </source>
</evidence>
<feature type="region of interest" description="Disordered" evidence="5">
    <location>
        <begin position="416"/>
        <end position="441"/>
    </location>
</feature>
<dbReference type="GO" id="GO:0007166">
    <property type="term" value="P:cell surface receptor signaling pathway"/>
    <property type="evidence" value="ECO:0007669"/>
    <property type="project" value="InterPro"/>
</dbReference>
<feature type="domain" description="G-protein coupled receptors family 2 profile 2" evidence="7">
    <location>
        <begin position="55"/>
        <end position="231"/>
    </location>
</feature>
<evidence type="ECO:0000256" key="5">
    <source>
        <dbReference type="SAM" id="MobiDB-lite"/>
    </source>
</evidence>
<feature type="transmembrane region" description="Helical" evidence="6">
    <location>
        <begin position="290"/>
        <end position="313"/>
    </location>
</feature>
<feature type="compositionally biased region" description="Basic and acidic residues" evidence="5">
    <location>
        <begin position="528"/>
        <end position="546"/>
    </location>
</feature>
<feature type="region of interest" description="Disordered" evidence="5">
    <location>
        <begin position="460"/>
        <end position="546"/>
    </location>
</feature>
<dbReference type="InterPro" id="IPR053247">
    <property type="entry name" value="GPCR_GPR1/git3-like"/>
</dbReference>
<comment type="subcellular location">
    <subcellularLocation>
        <location evidence="1">Membrane</location>
        <topology evidence="1">Multi-pass membrane protein</topology>
    </subcellularLocation>
</comment>
<keyword evidence="9" id="KW-1185">Reference proteome</keyword>
<keyword evidence="2 6" id="KW-0812">Transmembrane</keyword>
<dbReference type="AlphaFoldDB" id="A0A5J5EW74"/>
<evidence type="ECO:0000256" key="3">
    <source>
        <dbReference type="ARBA" id="ARBA00022989"/>
    </source>
</evidence>
<accession>A0A5J5EW74</accession>
<evidence type="ECO:0000256" key="2">
    <source>
        <dbReference type="ARBA" id="ARBA00022692"/>
    </source>
</evidence>
<reference evidence="8 9" key="1">
    <citation type="submission" date="2019-09" db="EMBL/GenBank/DDBJ databases">
        <title>Draft genome of the ectomycorrhizal ascomycete Sphaerosporella brunnea.</title>
        <authorList>
            <consortium name="DOE Joint Genome Institute"/>
            <person name="Benucci G.M."/>
            <person name="Marozzi G."/>
            <person name="Antonielli L."/>
            <person name="Sanchez S."/>
            <person name="Marco P."/>
            <person name="Wang X."/>
            <person name="Falini L.B."/>
            <person name="Barry K."/>
            <person name="Haridas S."/>
            <person name="Lipzen A."/>
            <person name="Labutti K."/>
            <person name="Grigoriev I.V."/>
            <person name="Murat C."/>
            <person name="Martin F."/>
            <person name="Albertini E."/>
            <person name="Donnini D."/>
            <person name="Bonito G."/>
        </authorList>
    </citation>
    <scope>NUCLEOTIDE SEQUENCE [LARGE SCALE GENOMIC DNA]</scope>
    <source>
        <strain evidence="8 9">Sb_GMNB300</strain>
    </source>
</reference>
<evidence type="ECO:0000256" key="4">
    <source>
        <dbReference type="ARBA" id="ARBA00023136"/>
    </source>
</evidence>
<dbReference type="PANTHER" id="PTHR42058:SF1">
    <property type="entry name" value="G-PROTEIN COUPLED RECEPTORS FAMILY 2 PROFILE 2 DOMAIN-CONTAINING PROTEIN"/>
    <property type="match status" value="1"/>
</dbReference>
<evidence type="ECO:0000259" key="7">
    <source>
        <dbReference type="PROSITE" id="PS50261"/>
    </source>
</evidence>
<keyword evidence="3 6" id="KW-1133">Transmembrane helix</keyword>
<dbReference type="InterPro" id="IPR017981">
    <property type="entry name" value="GPCR_2-like_7TM"/>
</dbReference>
<gene>
    <name evidence="8" type="ORF">FN846DRAFT_1014808</name>
</gene>
<feature type="transmembrane region" description="Helical" evidence="6">
    <location>
        <begin position="92"/>
        <end position="110"/>
    </location>
</feature>
<protein>
    <recommendedName>
        <fullName evidence="7">G-protein coupled receptors family 2 profile 2 domain-containing protein</fullName>
    </recommendedName>
</protein>
<proteinExistence type="predicted"/>
<organism evidence="8 9">
    <name type="scientific">Sphaerosporella brunnea</name>
    <dbReference type="NCBI Taxonomy" id="1250544"/>
    <lineage>
        <taxon>Eukaryota</taxon>
        <taxon>Fungi</taxon>
        <taxon>Dikarya</taxon>
        <taxon>Ascomycota</taxon>
        <taxon>Pezizomycotina</taxon>
        <taxon>Pezizomycetes</taxon>
        <taxon>Pezizales</taxon>
        <taxon>Pyronemataceae</taxon>
        <taxon>Sphaerosporella</taxon>
    </lineage>
</organism>
<feature type="transmembrane region" description="Helical" evidence="6">
    <location>
        <begin position="130"/>
        <end position="154"/>
    </location>
</feature>
<dbReference type="GO" id="GO:0016020">
    <property type="term" value="C:membrane"/>
    <property type="evidence" value="ECO:0007669"/>
    <property type="project" value="UniProtKB-SubCell"/>
</dbReference>
<dbReference type="Gene3D" id="1.20.1070.10">
    <property type="entry name" value="Rhodopsin 7-helix transmembrane proteins"/>
    <property type="match status" value="1"/>
</dbReference>
<feature type="transmembrane region" description="Helical" evidence="6">
    <location>
        <begin position="218"/>
        <end position="240"/>
    </location>
</feature>
<feature type="compositionally biased region" description="Low complexity" evidence="5">
    <location>
        <begin position="503"/>
        <end position="515"/>
    </location>
</feature>
<feature type="transmembrane region" description="Helical" evidence="6">
    <location>
        <begin position="174"/>
        <end position="198"/>
    </location>
</feature>
<dbReference type="OrthoDB" id="26203at2759"/>
<evidence type="ECO:0000256" key="6">
    <source>
        <dbReference type="SAM" id="Phobius"/>
    </source>
</evidence>
<dbReference type="GO" id="GO:0004930">
    <property type="term" value="F:G protein-coupled receptor activity"/>
    <property type="evidence" value="ECO:0007669"/>
    <property type="project" value="InterPro"/>
</dbReference>
<feature type="transmembrane region" description="Helical" evidence="6">
    <location>
        <begin position="358"/>
        <end position="381"/>
    </location>
</feature>